<dbReference type="EMBL" id="AP026560">
    <property type="protein sequence ID" value="BDP42596.1"/>
    <property type="molecule type" value="Genomic_DNA"/>
</dbReference>
<evidence type="ECO:0000313" key="2">
    <source>
        <dbReference type="EMBL" id="BDP42596.1"/>
    </source>
</evidence>
<feature type="compositionally biased region" description="Basic and acidic residues" evidence="1">
    <location>
        <begin position="170"/>
        <end position="182"/>
    </location>
</feature>
<accession>A0ABM8AFU7</accession>
<keyword evidence="3" id="KW-1185">Reference proteome</keyword>
<reference evidence="2" key="1">
    <citation type="submission" date="2022-07" db="EMBL/GenBank/DDBJ databases">
        <title>Complete Genome Sequence of the Radioresistant Bacterium Deinococcus aetherius ST0316, Isolated from the Air Dust collected in Lower Stratosphere above Japan.</title>
        <authorList>
            <person name="Satoh K."/>
            <person name="Hagiwara K."/>
            <person name="Katsumata K."/>
            <person name="Kubo A."/>
            <person name="Yokobori S."/>
            <person name="Yamagishi A."/>
            <person name="Oono Y."/>
            <person name="Narumi I."/>
        </authorList>
    </citation>
    <scope>NUCLEOTIDE SEQUENCE</scope>
    <source>
        <strain evidence="2">ST0316</strain>
    </source>
</reference>
<organism evidence="2 3">
    <name type="scientific">Deinococcus aetherius</name>
    <dbReference type="NCBI Taxonomy" id="200252"/>
    <lineage>
        <taxon>Bacteria</taxon>
        <taxon>Thermotogati</taxon>
        <taxon>Deinococcota</taxon>
        <taxon>Deinococci</taxon>
        <taxon>Deinococcales</taxon>
        <taxon>Deinococcaceae</taxon>
        <taxon>Deinococcus</taxon>
    </lineage>
</organism>
<sequence>MKKLDDDTAALRPDDELWLRHLSLEARRVRTLPPLTPEQREERFQAVMYPVEIHEADEAEVWSRLEDLARQICCDPLDVLRWELLRYPTGVIDRSAEPRAAAAVLALRLDLLREAVTWVEAEVERRRGEFEEVVGLARTHPPVSDADELRRRLTVWPADQGLSLPGRASPDSRRHPRHEAGEDLRAARPLLDALLPREGVDAWEAEALLAHAGLWALRTAPDRGAFAGILRRCLRHLRGRASGQDGAGVGELRTGRGQVSPYYEDPLLEARLEDEEPGPDERGPLN</sequence>
<feature type="region of interest" description="Disordered" evidence="1">
    <location>
        <begin position="241"/>
        <end position="286"/>
    </location>
</feature>
<feature type="region of interest" description="Disordered" evidence="1">
    <location>
        <begin position="161"/>
        <end position="182"/>
    </location>
</feature>
<gene>
    <name evidence="2" type="ORF">DAETH_25650</name>
</gene>
<protein>
    <submittedName>
        <fullName evidence="2">Uncharacterized protein</fullName>
    </submittedName>
</protein>
<dbReference type="Proteomes" id="UP001064971">
    <property type="component" value="Chromosome"/>
</dbReference>
<dbReference type="RefSeq" id="WP_264775288.1">
    <property type="nucleotide sequence ID" value="NZ_AP026560.1"/>
</dbReference>
<evidence type="ECO:0000256" key="1">
    <source>
        <dbReference type="SAM" id="MobiDB-lite"/>
    </source>
</evidence>
<evidence type="ECO:0000313" key="3">
    <source>
        <dbReference type="Proteomes" id="UP001064971"/>
    </source>
</evidence>
<name>A0ABM8AFU7_9DEIO</name>
<proteinExistence type="predicted"/>